<evidence type="ECO:0000259" key="7">
    <source>
        <dbReference type="SMART" id="SM00644"/>
    </source>
</evidence>
<organism evidence="8 9">
    <name type="scientific">Micromonospora profundi</name>
    <dbReference type="NCBI Taxonomy" id="1420889"/>
    <lineage>
        <taxon>Bacteria</taxon>
        <taxon>Bacillati</taxon>
        <taxon>Actinomycetota</taxon>
        <taxon>Actinomycetes</taxon>
        <taxon>Micromonosporales</taxon>
        <taxon>Micromonosporaceae</taxon>
        <taxon>Micromonospora</taxon>
    </lineage>
</organism>
<feature type="compositionally biased region" description="Basic and acidic residues" evidence="5">
    <location>
        <begin position="98"/>
        <end position="113"/>
    </location>
</feature>
<evidence type="ECO:0000256" key="3">
    <source>
        <dbReference type="ARBA" id="ARBA00022801"/>
    </source>
</evidence>
<evidence type="ECO:0000256" key="2">
    <source>
        <dbReference type="ARBA" id="ARBA00011901"/>
    </source>
</evidence>
<keyword evidence="3" id="KW-0378">Hydrolase</keyword>
<dbReference type="GO" id="GO:0009253">
    <property type="term" value="P:peptidoglycan catabolic process"/>
    <property type="evidence" value="ECO:0007669"/>
    <property type="project" value="InterPro"/>
</dbReference>
<dbReference type="KEGG" id="mprn:Q3V37_06560"/>
<feature type="signal peptide" evidence="6">
    <location>
        <begin position="1"/>
        <end position="33"/>
    </location>
</feature>
<dbReference type="Gene3D" id="1.10.530.10">
    <property type="match status" value="1"/>
</dbReference>
<dbReference type="PROSITE" id="PS51318">
    <property type="entry name" value="TAT"/>
    <property type="match status" value="1"/>
</dbReference>
<feature type="chain" id="PRO_5042617259" description="N-acetylmuramoyl-L-alanine amidase" evidence="6">
    <location>
        <begin position="34"/>
        <end position="657"/>
    </location>
</feature>
<keyword evidence="4" id="KW-0961">Cell wall biogenesis/degradation</keyword>
<protein>
    <recommendedName>
        <fullName evidence="2">N-acetylmuramoyl-L-alanine amidase</fullName>
        <ecNumber evidence="2">3.5.1.28</ecNumber>
    </recommendedName>
</protein>
<feature type="region of interest" description="Disordered" evidence="5">
    <location>
        <begin position="93"/>
        <end position="130"/>
    </location>
</feature>
<dbReference type="PANTHER" id="PTHR30417:SF1">
    <property type="entry name" value="N-ACETYLMURAMOYL-L-ALANINE AMIDASE AMID"/>
    <property type="match status" value="1"/>
</dbReference>
<dbReference type="RefSeq" id="WP_306273105.1">
    <property type="nucleotide sequence ID" value="NZ_CP130472.1"/>
</dbReference>
<evidence type="ECO:0000256" key="4">
    <source>
        <dbReference type="ARBA" id="ARBA00023316"/>
    </source>
</evidence>
<evidence type="ECO:0000256" key="6">
    <source>
        <dbReference type="SAM" id="SignalP"/>
    </source>
</evidence>
<sequence>MHRPTLPSRRRTLLVTAVVAVTVVPLPAGPVAAAPTADRQQQYAAAASEYGVPTDVLLGVSYLESRWDSNAGTPSTSGGYGPMHLTDARHVTALPGRGHHDTGTEDPRGDDSRTALAPREASEPAPPSAALQTVDAAAALTGVAPESLRTDPSANIRGGAALLASYQRELGAPIGTGTDPAAWYGAVARYAGADSADAAAAFADEVFTTIGAGESRVTDDGQRVTLPARTVRPQRSWLDRLGLRKLTRPDGLECPRTISCEWIPAPYEAFGDGDYGNHDLSDRPKRQKIEYIVIHDTEASWATTLKLVQDPTYVSWHYSLRSVDGHIAQHVKTKDVAWHAGNWYVNAKSIGLEHEGFAAQGTWYTEAMYRTSAKLVRHLALRLGIPLDRQHIIGHDNVPGTTAATVRGMHWDPGPYWDWTHYFDLLHAPRLDTGTPATGLVRIDPDYATNRPAFVGCVTPGVPCPSRGSSSVVLRSAPSADAPLVNDIALRPDGTPNTMEVSDHGARASAGQTYALAGRQGDWTAIWYLGQRAWFHNPASAPTATWTVGMVVTPKPGRATIPVYGRAYPEQAAYPAGVPYQAISPLQYTLAAGQRYAVGAVLPGEYYRASTFDGSSPGDWTVIRGDNRYVQIQFGHRIMYVNLADVQVLPSPVGAPR</sequence>
<dbReference type="FunFam" id="3.40.80.10:FF:000006">
    <property type="entry name" value="N-acetylmuramoyl-L-alanine amidase"/>
    <property type="match status" value="1"/>
</dbReference>
<dbReference type="SUPFAM" id="SSF53955">
    <property type="entry name" value="Lysozyme-like"/>
    <property type="match status" value="1"/>
</dbReference>
<evidence type="ECO:0000256" key="1">
    <source>
        <dbReference type="ARBA" id="ARBA00001561"/>
    </source>
</evidence>
<dbReference type="AlphaFoldDB" id="A0AAJ6HYL4"/>
<reference evidence="8 9" key="1">
    <citation type="submission" date="2023-07" db="EMBL/GenBank/DDBJ databases">
        <title>Micromonospora profundi TRM 95458 converts glycerol to a new osmotic compound.</title>
        <authorList>
            <person name="Lu D."/>
        </authorList>
    </citation>
    <scope>NUCLEOTIDE SEQUENCE [LARGE SCALE GENOMIC DNA]</scope>
    <source>
        <strain evidence="8 9">TRM95458</strain>
    </source>
</reference>
<proteinExistence type="predicted"/>
<gene>
    <name evidence="8" type="ORF">Q3V37_06560</name>
</gene>
<dbReference type="InterPro" id="IPR023346">
    <property type="entry name" value="Lysozyme-like_dom_sf"/>
</dbReference>
<keyword evidence="9" id="KW-1185">Reference proteome</keyword>
<evidence type="ECO:0000256" key="5">
    <source>
        <dbReference type="SAM" id="MobiDB-lite"/>
    </source>
</evidence>
<dbReference type="InterPro" id="IPR036505">
    <property type="entry name" value="Amidase/PGRP_sf"/>
</dbReference>
<dbReference type="Gene3D" id="3.40.80.10">
    <property type="entry name" value="Peptidoglycan recognition protein-like"/>
    <property type="match status" value="1"/>
</dbReference>
<accession>A0AAJ6HYL4</accession>
<dbReference type="Proteomes" id="UP001235874">
    <property type="component" value="Chromosome"/>
</dbReference>
<dbReference type="PANTHER" id="PTHR30417">
    <property type="entry name" value="N-ACETYLMURAMOYL-L-ALANINE AMIDASE AMID"/>
    <property type="match status" value="1"/>
</dbReference>
<dbReference type="SUPFAM" id="SSF55846">
    <property type="entry name" value="N-acetylmuramoyl-L-alanine amidase-like"/>
    <property type="match status" value="1"/>
</dbReference>
<comment type="catalytic activity">
    <reaction evidence="1">
        <text>Hydrolyzes the link between N-acetylmuramoyl residues and L-amino acid residues in certain cell-wall glycopeptides.</text>
        <dbReference type="EC" id="3.5.1.28"/>
    </reaction>
</comment>
<dbReference type="EC" id="3.5.1.28" evidence="2"/>
<dbReference type="EMBL" id="CP130472">
    <property type="protein sequence ID" value="WLS46913.1"/>
    <property type="molecule type" value="Genomic_DNA"/>
</dbReference>
<evidence type="ECO:0000313" key="8">
    <source>
        <dbReference type="EMBL" id="WLS46913.1"/>
    </source>
</evidence>
<dbReference type="InterPro" id="IPR002502">
    <property type="entry name" value="Amidase_domain"/>
</dbReference>
<dbReference type="CDD" id="cd06583">
    <property type="entry name" value="PGRP"/>
    <property type="match status" value="1"/>
</dbReference>
<dbReference type="GO" id="GO:0009254">
    <property type="term" value="P:peptidoglycan turnover"/>
    <property type="evidence" value="ECO:0007669"/>
    <property type="project" value="TreeGrafter"/>
</dbReference>
<feature type="domain" description="N-acetylmuramoyl-L-alanine amidase" evidence="7">
    <location>
        <begin position="278"/>
        <end position="414"/>
    </location>
</feature>
<keyword evidence="6" id="KW-0732">Signal</keyword>
<evidence type="ECO:0000313" key="9">
    <source>
        <dbReference type="Proteomes" id="UP001235874"/>
    </source>
</evidence>
<dbReference type="GO" id="GO:0071555">
    <property type="term" value="P:cell wall organization"/>
    <property type="evidence" value="ECO:0007669"/>
    <property type="project" value="UniProtKB-KW"/>
</dbReference>
<dbReference type="SMART" id="SM00644">
    <property type="entry name" value="Ami_2"/>
    <property type="match status" value="1"/>
</dbReference>
<dbReference type="InterPro" id="IPR006311">
    <property type="entry name" value="TAT_signal"/>
</dbReference>
<dbReference type="GO" id="GO:0008745">
    <property type="term" value="F:N-acetylmuramoyl-L-alanine amidase activity"/>
    <property type="evidence" value="ECO:0007669"/>
    <property type="project" value="UniProtKB-EC"/>
</dbReference>
<dbReference type="InterPro" id="IPR051206">
    <property type="entry name" value="NAMLAA_amidase_2"/>
</dbReference>
<name>A0AAJ6HYL4_9ACTN</name>
<dbReference type="Pfam" id="PF01510">
    <property type="entry name" value="Amidase_2"/>
    <property type="match status" value="1"/>
</dbReference>